<name>A0A9X3XL76_9CLOT</name>
<sequence length="237" mass="26863">MAKWVLDAAHGGNDPGAIGKHGRREADIVLEAVYEAKRLLERNGEIVLLTRASDVNIDAKDRVNIANNWNADYFVSFHMNSFVDDFIKGSEIVIFEKGSKSEDLAKFIKDELLANLKSNDRGIKEASYTVLRETNMPAVIIEAEFISNEDIEKNFSSIKYGYMVAKACLAMVDKVLIDIPIKKPKTPTREGWRICLGYYRDYEEAEEELIKLNKDGLKGAYIVPYPDSNEKNEKMTE</sequence>
<evidence type="ECO:0000313" key="4">
    <source>
        <dbReference type="Proteomes" id="UP001141183"/>
    </source>
</evidence>
<feature type="domain" description="MurNAc-LAA" evidence="2">
    <location>
        <begin position="63"/>
        <end position="173"/>
    </location>
</feature>
<dbReference type="AlphaFoldDB" id="A0A9X3XL76"/>
<dbReference type="Gene3D" id="3.40.630.40">
    <property type="entry name" value="Zn-dependent exopeptidases"/>
    <property type="match status" value="1"/>
</dbReference>
<accession>A0A9X3XL76</accession>
<dbReference type="Pfam" id="PF01520">
    <property type="entry name" value="Amidase_3"/>
    <property type="match status" value="1"/>
</dbReference>
<dbReference type="EMBL" id="JAMRYU010000010">
    <property type="protein sequence ID" value="MDC4240526.1"/>
    <property type="molecule type" value="Genomic_DNA"/>
</dbReference>
<protein>
    <submittedName>
        <fullName evidence="3">N-acetylmuramoyl-L-alanine amidase</fullName>
    </submittedName>
</protein>
<evidence type="ECO:0000259" key="2">
    <source>
        <dbReference type="SMART" id="SM00646"/>
    </source>
</evidence>
<dbReference type="SUPFAM" id="SSF53187">
    <property type="entry name" value="Zn-dependent exopeptidases"/>
    <property type="match status" value="1"/>
</dbReference>
<evidence type="ECO:0000256" key="1">
    <source>
        <dbReference type="ARBA" id="ARBA00022801"/>
    </source>
</evidence>
<dbReference type="GO" id="GO:0009253">
    <property type="term" value="P:peptidoglycan catabolic process"/>
    <property type="evidence" value="ECO:0007669"/>
    <property type="project" value="InterPro"/>
</dbReference>
<dbReference type="SMART" id="SM00646">
    <property type="entry name" value="Ami_3"/>
    <property type="match status" value="1"/>
</dbReference>
<dbReference type="GO" id="GO:0030288">
    <property type="term" value="C:outer membrane-bounded periplasmic space"/>
    <property type="evidence" value="ECO:0007669"/>
    <property type="project" value="TreeGrafter"/>
</dbReference>
<reference evidence="3" key="1">
    <citation type="submission" date="2022-05" db="EMBL/GenBank/DDBJ databases">
        <title>Draft genome sequence of Clostridium tertium strain CP3 isolated from Peru.</title>
        <authorList>
            <person name="Hurtado R."/>
            <person name="Lima L."/>
            <person name="Sousa T."/>
            <person name="Jaiswal A.K."/>
            <person name="Tiwari S."/>
            <person name="Maturrano L."/>
            <person name="Brenig B."/>
            <person name="Azevedo V."/>
        </authorList>
    </citation>
    <scope>NUCLEOTIDE SEQUENCE</scope>
    <source>
        <strain evidence="3">CP3</strain>
    </source>
</reference>
<organism evidence="3 4">
    <name type="scientific">Clostridium tertium</name>
    <dbReference type="NCBI Taxonomy" id="1559"/>
    <lineage>
        <taxon>Bacteria</taxon>
        <taxon>Bacillati</taxon>
        <taxon>Bacillota</taxon>
        <taxon>Clostridia</taxon>
        <taxon>Eubacteriales</taxon>
        <taxon>Clostridiaceae</taxon>
        <taxon>Clostridium</taxon>
    </lineage>
</organism>
<dbReference type="CDD" id="cd02696">
    <property type="entry name" value="MurNAc-LAA"/>
    <property type="match status" value="1"/>
</dbReference>
<evidence type="ECO:0000313" key="3">
    <source>
        <dbReference type="EMBL" id="MDC4240526.1"/>
    </source>
</evidence>
<dbReference type="InterPro" id="IPR002508">
    <property type="entry name" value="MurNAc-LAA_cat"/>
</dbReference>
<proteinExistence type="predicted"/>
<dbReference type="Proteomes" id="UP001141183">
    <property type="component" value="Unassembled WGS sequence"/>
</dbReference>
<dbReference type="GO" id="GO:0008745">
    <property type="term" value="F:N-acetylmuramoyl-L-alanine amidase activity"/>
    <property type="evidence" value="ECO:0007669"/>
    <property type="project" value="InterPro"/>
</dbReference>
<dbReference type="PANTHER" id="PTHR30404:SF0">
    <property type="entry name" value="N-ACETYLMURAMOYL-L-ALANINE AMIDASE AMIC"/>
    <property type="match status" value="1"/>
</dbReference>
<dbReference type="InterPro" id="IPR050695">
    <property type="entry name" value="N-acetylmuramoyl_amidase_3"/>
</dbReference>
<keyword evidence="1" id="KW-0378">Hydrolase</keyword>
<gene>
    <name evidence="3" type="ORF">NE398_10180</name>
</gene>
<comment type="caution">
    <text evidence="3">The sequence shown here is derived from an EMBL/GenBank/DDBJ whole genome shotgun (WGS) entry which is preliminary data.</text>
</comment>
<keyword evidence="4" id="KW-1185">Reference proteome</keyword>
<dbReference type="RefSeq" id="WP_099346002.1">
    <property type="nucleotide sequence ID" value="NZ_JADMSE010000006.1"/>
</dbReference>
<dbReference type="PANTHER" id="PTHR30404">
    <property type="entry name" value="N-ACETYLMURAMOYL-L-ALANINE AMIDASE"/>
    <property type="match status" value="1"/>
</dbReference>